<evidence type="ECO:0000256" key="1">
    <source>
        <dbReference type="SAM" id="MobiDB-lite"/>
    </source>
</evidence>
<dbReference type="KEGG" id="nno:NONO_c57420"/>
<dbReference type="RefSeq" id="WP_025351879.1">
    <property type="nucleotide sequence ID" value="NZ_CP006850.1"/>
</dbReference>
<reference evidence="2 3" key="1">
    <citation type="journal article" date="2014" name="Appl. Environ. Microbiol.">
        <title>Insights into the Microbial Degradation of Rubber and Gutta-Percha by Analysis of the Complete Genome of Nocardia nova SH22a.</title>
        <authorList>
            <person name="Luo Q."/>
            <person name="Hiessl S."/>
            <person name="Poehlein A."/>
            <person name="Daniel R."/>
            <person name="Steinbuchel A."/>
        </authorList>
    </citation>
    <scope>NUCLEOTIDE SEQUENCE [LARGE SCALE GENOMIC DNA]</scope>
    <source>
        <strain evidence="2">SH22a</strain>
    </source>
</reference>
<proteinExistence type="predicted"/>
<gene>
    <name evidence="2" type="ORF">NONO_c57420</name>
</gene>
<evidence type="ECO:0000313" key="3">
    <source>
        <dbReference type="Proteomes" id="UP000019150"/>
    </source>
</evidence>
<dbReference type="PATRIC" id="fig|1415166.3.peg.5917"/>
<dbReference type="AlphaFoldDB" id="W5TMD6"/>
<dbReference type="OrthoDB" id="4464258at2"/>
<dbReference type="EMBL" id="CP006850">
    <property type="protein sequence ID" value="AHH20520.1"/>
    <property type="molecule type" value="Genomic_DNA"/>
</dbReference>
<keyword evidence="3" id="KW-1185">Reference proteome</keyword>
<organism evidence="2 3">
    <name type="scientific">Nocardia nova SH22a</name>
    <dbReference type="NCBI Taxonomy" id="1415166"/>
    <lineage>
        <taxon>Bacteria</taxon>
        <taxon>Bacillati</taxon>
        <taxon>Actinomycetota</taxon>
        <taxon>Actinomycetes</taxon>
        <taxon>Mycobacteriales</taxon>
        <taxon>Nocardiaceae</taxon>
        <taxon>Nocardia</taxon>
    </lineage>
</organism>
<evidence type="ECO:0000313" key="2">
    <source>
        <dbReference type="EMBL" id="AHH20520.1"/>
    </source>
</evidence>
<dbReference type="HOGENOM" id="CLU_1990328_0_0_11"/>
<protein>
    <recommendedName>
        <fullName evidence="4">YbaB/EbfC DNA-binding family protein</fullName>
    </recommendedName>
</protein>
<sequence>MFEQTGHAEELGLKVQRARQAVEQIRGVGTVDGVRVVVDSDGRLLSVSLREGESILAAYNAALADMKPRIDQALQELRADPSIEAVSTFTDANAPRTTANPAERELPYDEDDDYYERRNRQGWLE</sequence>
<dbReference type="eggNOG" id="ENOG5031F83">
    <property type="taxonomic scope" value="Bacteria"/>
</dbReference>
<accession>W5TMD6</accession>
<evidence type="ECO:0008006" key="4">
    <source>
        <dbReference type="Google" id="ProtNLM"/>
    </source>
</evidence>
<feature type="compositionally biased region" description="Polar residues" evidence="1">
    <location>
        <begin position="86"/>
        <end position="100"/>
    </location>
</feature>
<dbReference type="STRING" id="1415166.NONO_c57420"/>
<dbReference type="Proteomes" id="UP000019150">
    <property type="component" value="Chromosome"/>
</dbReference>
<feature type="region of interest" description="Disordered" evidence="1">
    <location>
        <begin position="86"/>
        <end position="125"/>
    </location>
</feature>
<name>W5TMD6_9NOCA</name>